<proteinExistence type="predicted"/>
<dbReference type="EMBL" id="VSSQ01105231">
    <property type="protein sequence ID" value="MPN45383.1"/>
    <property type="molecule type" value="Genomic_DNA"/>
</dbReference>
<reference evidence="1" key="1">
    <citation type="submission" date="2019-08" db="EMBL/GenBank/DDBJ databases">
        <authorList>
            <person name="Kucharzyk K."/>
            <person name="Murdoch R.W."/>
            <person name="Higgins S."/>
            <person name="Loffler F."/>
        </authorList>
    </citation>
    <scope>NUCLEOTIDE SEQUENCE</scope>
</reference>
<sequence length="147" mass="17505">MQFILNFREGGLVFFSERFDLRYQFFYDCLGDRMNACQEGFNPFLIKQVINLIITQVLDHILRPGLQLCRQRFELRFQLFFFRHQCTDCYDFCLKRVFWNLLPFLPVSKQSFCFLGNPSSHKCILGVIHSIRVLLFLGQGVQKLFIS</sequence>
<accession>A0A645ID80</accession>
<protein>
    <submittedName>
        <fullName evidence="1">Uncharacterized protein</fullName>
    </submittedName>
</protein>
<comment type="caution">
    <text evidence="1">The sequence shown here is derived from an EMBL/GenBank/DDBJ whole genome shotgun (WGS) entry which is preliminary data.</text>
</comment>
<name>A0A645ID80_9ZZZZ</name>
<gene>
    <name evidence="1" type="ORF">SDC9_192950</name>
</gene>
<evidence type="ECO:0000313" key="1">
    <source>
        <dbReference type="EMBL" id="MPN45383.1"/>
    </source>
</evidence>
<dbReference type="AlphaFoldDB" id="A0A645ID80"/>
<organism evidence="1">
    <name type="scientific">bioreactor metagenome</name>
    <dbReference type="NCBI Taxonomy" id="1076179"/>
    <lineage>
        <taxon>unclassified sequences</taxon>
        <taxon>metagenomes</taxon>
        <taxon>ecological metagenomes</taxon>
    </lineage>
</organism>